<evidence type="ECO:0000259" key="5">
    <source>
        <dbReference type="PROSITE" id="PS50931"/>
    </source>
</evidence>
<name>A0ABU1YRS0_ROSSA</name>
<proteinExistence type="inferred from homology"/>
<dbReference type="GO" id="GO:0003677">
    <property type="term" value="F:DNA binding"/>
    <property type="evidence" value="ECO:0007669"/>
    <property type="project" value="UniProtKB-KW"/>
</dbReference>
<dbReference type="Pfam" id="PF03466">
    <property type="entry name" value="LysR_substrate"/>
    <property type="match status" value="1"/>
</dbReference>
<evidence type="ECO:0000256" key="1">
    <source>
        <dbReference type="ARBA" id="ARBA00009437"/>
    </source>
</evidence>
<dbReference type="Pfam" id="PF00126">
    <property type="entry name" value="HTH_1"/>
    <property type="match status" value="1"/>
</dbReference>
<dbReference type="InterPro" id="IPR036388">
    <property type="entry name" value="WH-like_DNA-bd_sf"/>
</dbReference>
<dbReference type="RefSeq" id="WP_310268705.1">
    <property type="nucleotide sequence ID" value="NZ_JAVDXU010000003.1"/>
</dbReference>
<organism evidence="6 7">
    <name type="scientific">Roseateles saccharophilus</name>
    <name type="common">Pseudomonas saccharophila</name>
    <dbReference type="NCBI Taxonomy" id="304"/>
    <lineage>
        <taxon>Bacteria</taxon>
        <taxon>Pseudomonadati</taxon>
        <taxon>Pseudomonadota</taxon>
        <taxon>Betaproteobacteria</taxon>
        <taxon>Burkholderiales</taxon>
        <taxon>Sphaerotilaceae</taxon>
        <taxon>Roseateles</taxon>
    </lineage>
</organism>
<dbReference type="PANTHER" id="PTHR30537">
    <property type="entry name" value="HTH-TYPE TRANSCRIPTIONAL REGULATOR"/>
    <property type="match status" value="1"/>
</dbReference>
<dbReference type="InterPro" id="IPR036390">
    <property type="entry name" value="WH_DNA-bd_sf"/>
</dbReference>
<dbReference type="PROSITE" id="PS50931">
    <property type="entry name" value="HTH_LYSR"/>
    <property type="match status" value="1"/>
</dbReference>
<evidence type="ECO:0000256" key="2">
    <source>
        <dbReference type="ARBA" id="ARBA00023015"/>
    </source>
</evidence>
<protein>
    <submittedName>
        <fullName evidence="6">DNA-binding transcriptional LysR family regulator</fullName>
    </submittedName>
</protein>
<dbReference type="InterPro" id="IPR000847">
    <property type="entry name" value="LysR_HTH_N"/>
</dbReference>
<evidence type="ECO:0000313" key="6">
    <source>
        <dbReference type="EMBL" id="MDR7271453.1"/>
    </source>
</evidence>
<keyword evidence="2" id="KW-0805">Transcription regulation</keyword>
<dbReference type="InterPro" id="IPR058163">
    <property type="entry name" value="LysR-type_TF_proteobact-type"/>
</dbReference>
<dbReference type="SUPFAM" id="SSF53850">
    <property type="entry name" value="Periplasmic binding protein-like II"/>
    <property type="match status" value="1"/>
</dbReference>
<evidence type="ECO:0000256" key="3">
    <source>
        <dbReference type="ARBA" id="ARBA00023125"/>
    </source>
</evidence>
<gene>
    <name evidence="6" type="ORF">J2X20_004121</name>
</gene>
<dbReference type="SUPFAM" id="SSF46785">
    <property type="entry name" value="Winged helix' DNA-binding domain"/>
    <property type="match status" value="1"/>
</dbReference>
<keyword evidence="7" id="KW-1185">Reference proteome</keyword>
<dbReference type="Gene3D" id="1.10.10.10">
    <property type="entry name" value="Winged helix-like DNA-binding domain superfamily/Winged helix DNA-binding domain"/>
    <property type="match status" value="1"/>
</dbReference>
<reference evidence="6 7" key="1">
    <citation type="submission" date="2023-07" db="EMBL/GenBank/DDBJ databases">
        <title>Sorghum-associated microbial communities from plants grown in Nebraska, USA.</title>
        <authorList>
            <person name="Schachtman D."/>
        </authorList>
    </citation>
    <scope>NUCLEOTIDE SEQUENCE [LARGE SCALE GENOMIC DNA]</scope>
    <source>
        <strain evidence="6 7">BE314</strain>
    </source>
</reference>
<comment type="caution">
    <text evidence="6">The sequence shown here is derived from an EMBL/GenBank/DDBJ whole genome shotgun (WGS) entry which is preliminary data.</text>
</comment>
<dbReference type="EMBL" id="JAVDXU010000003">
    <property type="protein sequence ID" value="MDR7271453.1"/>
    <property type="molecule type" value="Genomic_DNA"/>
</dbReference>
<accession>A0ABU1YRS0</accession>
<dbReference type="Gene3D" id="3.40.190.290">
    <property type="match status" value="1"/>
</dbReference>
<dbReference type="Proteomes" id="UP001180453">
    <property type="component" value="Unassembled WGS sequence"/>
</dbReference>
<keyword evidence="3 6" id="KW-0238">DNA-binding</keyword>
<dbReference type="InterPro" id="IPR005119">
    <property type="entry name" value="LysR_subst-bd"/>
</dbReference>
<sequence length="309" mass="34475">MTSPTPHDLNWDDLRLLQLIAGHGGLAKAADAGGLSHATLFRRLRALEKKLDLRLFERLRSGYVPTRAGAELVELSRRMARELHVVTESLRGREAWPGGLLRFSAADTWMQDLLPPLLASYQARHQVQLQVRSGNALLDVQQGETDVALRSGGPPPEPLVGRRLARVEATVYASRKLGGVSAQTLDLQPWVGVDEELAHLASARWLENQGLGRQVAVRTNSLAHVRQLVRAGMGLGALPCYLGDADPELRRVIDPPRDWRSELWLLTRVELRQVPRVKKLFEHLYEGTRALMPLIEGRSPQADRRRPAT</sequence>
<evidence type="ECO:0000256" key="4">
    <source>
        <dbReference type="ARBA" id="ARBA00023163"/>
    </source>
</evidence>
<evidence type="ECO:0000313" key="7">
    <source>
        <dbReference type="Proteomes" id="UP001180453"/>
    </source>
</evidence>
<feature type="domain" description="HTH lysR-type" evidence="5">
    <location>
        <begin position="9"/>
        <end position="66"/>
    </location>
</feature>
<keyword evidence="4" id="KW-0804">Transcription</keyword>
<comment type="similarity">
    <text evidence="1">Belongs to the LysR transcriptional regulatory family.</text>
</comment>
<dbReference type="PANTHER" id="PTHR30537:SF3">
    <property type="entry name" value="TRANSCRIPTIONAL REGULATORY PROTEIN"/>
    <property type="match status" value="1"/>
</dbReference>